<dbReference type="InterPro" id="IPR041515">
    <property type="entry name" value="PPAF-2-like_Clip"/>
</dbReference>
<evidence type="ECO:0000256" key="1">
    <source>
        <dbReference type="ARBA" id="ARBA00004613"/>
    </source>
</evidence>
<dbReference type="SMART" id="SM00020">
    <property type="entry name" value="Tryp_SPc"/>
    <property type="match status" value="1"/>
</dbReference>
<feature type="domain" description="Peptidase S1" evidence="8">
    <location>
        <begin position="176"/>
        <end position="424"/>
    </location>
</feature>
<name>A0A9P0DXL0_PHACE</name>
<keyword evidence="3" id="KW-1015">Disulfide bond</keyword>
<feature type="signal peptide" evidence="7">
    <location>
        <begin position="1"/>
        <end position="17"/>
    </location>
</feature>
<dbReference type="OrthoDB" id="6261922at2759"/>
<proteinExistence type="predicted"/>
<organism evidence="9 10">
    <name type="scientific">Phaedon cochleariae</name>
    <name type="common">Mustard beetle</name>
    <dbReference type="NCBI Taxonomy" id="80249"/>
    <lineage>
        <taxon>Eukaryota</taxon>
        <taxon>Metazoa</taxon>
        <taxon>Ecdysozoa</taxon>
        <taxon>Arthropoda</taxon>
        <taxon>Hexapoda</taxon>
        <taxon>Insecta</taxon>
        <taxon>Pterygota</taxon>
        <taxon>Neoptera</taxon>
        <taxon>Endopterygota</taxon>
        <taxon>Coleoptera</taxon>
        <taxon>Polyphaga</taxon>
        <taxon>Cucujiformia</taxon>
        <taxon>Chrysomeloidea</taxon>
        <taxon>Chrysomelidae</taxon>
        <taxon>Chrysomelinae</taxon>
        <taxon>Chrysomelini</taxon>
        <taxon>Phaedon</taxon>
    </lineage>
</organism>
<dbReference type="PANTHER" id="PTHR24258:SF129">
    <property type="entry name" value="LP15124P-RELATED"/>
    <property type="match status" value="1"/>
</dbReference>
<feature type="chain" id="PRO_5040453956" description="Phenoloxidase-activating factor 2" evidence="7">
    <location>
        <begin position="18"/>
        <end position="440"/>
    </location>
</feature>
<accession>A0A9P0DXL0</accession>
<evidence type="ECO:0000313" key="10">
    <source>
        <dbReference type="Proteomes" id="UP001153737"/>
    </source>
</evidence>
<sequence length="440" mass="47879">MRWWLAVFASVFCTVHGQQIDEELRRNVEEIYGNPNSTRNGEFLPGFEEVTRPTGGSLGAIERCGEGSDQGVHICVSYYMCDGKTKTVVQTGVTDGFGIIDIRFGENSCTHPLEVCCKLPEGGLDPNLPQPGDPPTPPTSSPPTTPPPFTPIVPPVTTAPAQSFCGIRHPSGIDFQITGQRDNEAEYGEFPWMVAVLNKNGNPSLGPNKLICGGSLLTPNVVLTGAHCVFKARTEDLSIRAGEWDTQTARERLPYQERNVVNIVARSDFNSGNLFNDVALLVLDRPIVRADNVGTVCLPTQGQRVVSRECFVSGWGKDTFGKQGEFQAILKKIQLPTVDRQRCQNALKNTRLGQGFSLHSSFMCAGGEQGKDACTGDGGSPLVCPDPLNPTRYVQVGIVAWGIGCGTQNVPGVYADVARFRSWIDEQMERLNFDTAPYNL</sequence>
<evidence type="ECO:0000256" key="4">
    <source>
        <dbReference type="ARBA" id="ARBA00068096"/>
    </source>
</evidence>
<dbReference type="SUPFAM" id="SSF50494">
    <property type="entry name" value="Trypsin-like serine proteases"/>
    <property type="match status" value="1"/>
</dbReference>
<feature type="compositionally biased region" description="Pro residues" evidence="6">
    <location>
        <begin position="128"/>
        <end position="154"/>
    </location>
</feature>
<evidence type="ECO:0000256" key="6">
    <source>
        <dbReference type="SAM" id="MobiDB-lite"/>
    </source>
</evidence>
<dbReference type="PANTHER" id="PTHR24258">
    <property type="entry name" value="SERINE PROTEASE-RELATED"/>
    <property type="match status" value="1"/>
</dbReference>
<dbReference type="Proteomes" id="UP001153737">
    <property type="component" value="Chromosome 7"/>
</dbReference>
<keyword evidence="2" id="KW-0964">Secreted</keyword>
<evidence type="ECO:0000256" key="2">
    <source>
        <dbReference type="ARBA" id="ARBA00022525"/>
    </source>
</evidence>
<dbReference type="InterPro" id="IPR009003">
    <property type="entry name" value="Peptidase_S1_PA"/>
</dbReference>
<evidence type="ECO:0000256" key="3">
    <source>
        <dbReference type="ARBA" id="ARBA00023157"/>
    </source>
</evidence>
<feature type="region of interest" description="Disordered" evidence="6">
    <location>
        <begin position="122"/>
        <end position="155"/>
    </location>
</feature>
<dbReference type="CDD" id="cd00190">
    <property type="entry name" value="Tryp_SPc"/>
    <property type="match status" value="1"/>
</dbReference>
<reference evidence="9" key="2">
    <citation type="submission" date="2022-10" db="EMBL/GenBank/DDBJ databases">
        <authorList>
            <consortium name="ENA_rothamsted_submissions"/>
            <consortium name="culmorum"/>
            <person name="King R."/>
        </authorList>
    </citation>
    <scope>NUCLEOTIDE SEQUENCE</scope>
</reference>
<keyword evidence="10" id="KW-1185">Reference proteome</keyword>
<gene>
    <name evidence="9" type="ORF">PHAECO_LOCUS10907</name>
</gene>
<dbReference type="Gene3D" id="2.40.10.10">
    <property type="entry name" value="Trypsin-like serine proteases"/>
    <property type="match status" value="2"/>
</dbReference>
<dbReference type="EMBL" id="OU896713">
    <property type="protein sequence ID" value="CAH1175582.1"/>
    <property type="molecule type" value="Genomic_DNA"/>
</dbReference>
<dbReference type="Pfam" id="PF00089">
    <property type="entry name" value="Trypsin"/>
    <property type="match status" value="1"/>
</dbReference>
<dbReference type="GO" id="GO:0005576">
    <property type="term" value="C:extracellular region"/>
    <property type="evidence" value="ECO:0007669"/>
    <property type="project" value="UniProtKB-SubCell"/>
</dbReference>
<dbReference type="GO" id="GO:0004252">
    <property type="term" value="F:serine-type endopeptidase activity"/>
    <property type="evidence" value="ECO:0007669"/>
    <property type="project" value="InterPro"/>
</dbReference>
<comment type="subcellular location">
    <subcellularLocation>
        <location evidence="1">Secreted</location>
    </subcellularLocation>
</comment>
<evidence type="ECO:0000256" key="5">
    <source>
        <dbReference type="ARBA" id="ARBA00076468"/>
    </source>
</evidence>
<evidence type="ECO:0000313" key="9">
    <source>
        <dbReference type="EMBL" id="CAH1175582.1"/>
    </source>
</evidence>
<dbReference type="InterPro" id="IPR043504">
    <property type="entry name" value="Peptidase_S1_PA_chymotrypsin"/>
</dbReference>
<dbReference type="GO" id="GO:0006508">
    <property type="term" value="P:proteolysis"/>
    <property type="evidence" value="ECO:0007669"/>
    <property type="project" value="InterPro"/>
</dbReference>
<dbReference type="AlphaFoldDB" id="A0A9P0DXL0"/>
<dbReference type="InterPro" id="IPR001314">
    <property type="entry name" value="Peptidase_S1A"/>
</dbReference>
<evidence type="ECO:0000256" key="7">
    <source>
        <dbReference type="SAM" id="SignalP"/>
    </source>
</evidence>
<evidence type="ECO:0000259" key="8">
    <source>
        <dbReference type="SMART" id="SM00020"/>
    </source>
</evidence>
<dbReference type="InterPro" id="IPR001254">
    <property type="entry name" value="Trypsin_dom"/>
</dbReference>
<dbReference type="PRINTS" id="PR00722">
    <property type="entry name" value="CHYMOTRYPSIN"/>
</dbReference>
<dbReference type="Pfam" id="PF18322">
    <property type="entry name" value="CLIP_1"/>
    <property type="match status" value="1"/>
</dbReference>
<keyword evidence="7" id="KW-0732">Signal</keyword>
<dbReference type="FunFam" id="2.40.10.10:FF:000038">
    <property type="entry name" value="Serine protease"/>
    <property type="match status" value="1"/>
</dbReference>
<protein>
    <recommendedName>
        <fullName evidence="4">Phenoloxidase-activating factor 2</fullName>
    </recommendedName>
    <alternativeName>
        <fullName evidence="5">Prophenoloxidase-activating factor II</fullName>
    </alternativeName>
</protein>
<reference evidence="9" key="1">
    <citation type="submission" date="2022-01" db="EMBL/GenBank/DDBJ databases">
        <authorList>
            <person name="King R."/>
        </authorList>
    </citation>
    <scope>NUCLEOTIDE SEQUENCE</scope>
</reference>